<reference evidence="1 2" key="1">
    <citation type="submission" date="2018-03" db="EMBL/GenBank/DDBJ databases">
        <title>Ahniella affigens gen. nov., sp. nov., a gammaproteobacterium isolated from sandy soil near a stream.</title>
        <authorList>
            <person name="Ko Y."/>
            <person name="Kim J.-H."/>
        </authorList>
    </citation>
    <scope>NUCLEOTIDE SEQUENCE [LARGE SCALE GENOMIC DNA]</scope>
    <source>
        <strain evidence="1 2">D13</strain>
        <plasmid evidence="2">Plasmid unnamed</plasmid>
    </source>
</reference>
<geneLocation type="plasmid" evidence="1">
    <name>unnamed</name>
</geneLocation>
<organism evidence="1 2">
    <name type="scientific">Ahniella affigens</name>
    <dbReference type="NCBI Taxonomy" id="2021234"/>
    <lineage>
        <taxon>Bacteria</taxon>
        <taxon>Pseudomonadati</taxon>
        <taxon>Pseudomonadota</taxon>
        <taxon>Gammaproteobacteria</taxon>
        <taxon>Lysobacterales</taxon>
        <taxon>Rhodanobacteraceae</taxon>
        <taxon>Ahniella</taxon>
    </lineage>
</organism>
<dbReference type="Proteomes" id="UP000241074">
    <property type="component" value="Plasmid unnamed"/>
</dbReference>
<dbReference type="EMBL" id="CP027861">
    <property type="protein sequence ID" value="AVQ00273.1"/>
    <property type="molecule type" value="Genomic_DNA"/>
</dbReference>
<dbReference type="KEGG" id="xba:C7S18_23540"/>
<name>A0A2P1PZJ8_9GAMM</name>
<protein>
    <submittedName>
        <fullName evidence="1">Uncharacterized protein</fullName>
    </submittedName>
</protein>
<keyword evidence="2" id="KW-1185">Reference proteome</keyword>
<sequence length="232" mass="26100">MSFTPTGGELPASLYWRWEMSITLELDGEMLQRLGKLYAELPDDVDFDSLEITETTDGSIRVVLPGWVADDGNAEVEYEDAKSGREAAEEYVSDGDWGNDRSKTTWVKVCVWRRAFDVSQLCEVINERDEEDQHKIEIEPEVPECEDGKVHEWVTPYSVLGGLRENPGVWGHGGGVVAKEICRHCGVYQITDTWAQDPEDGEQGLTSTEYKDADQASRDYVQGLRDEVCVEA</sequence>
<reference evidence="1 2" key="2">
    <citation type="submission" date="2018-03" db="EMBL/GenBank/DDBJ databases">
        <authorList>
            <person name="Keele B.F."/>
        </authorList>
    </citation>
    <scope>NUCLEOTIDE SEQUENCE [LARGE SCALE GENOMIC DNA]</scope>
    <source>
        <strain evidence="1 2">D13</strain>
        <plasmid evidence="2">Plasmid unnamed</plasmid>
    </source>
</reference>
<proteinExistence type="predicted"/>
<accession>A0A2P1PZJ8</accession>
<evidence type="ECO:0000313" key="1">
    <source>
        <dbReference type="EMBL" id="AVQ00273.1"/>
    </source>
</evidence>
<gene>
    <name evidence="1" type="ORF">C7S18_23540</name>
</gene>
<keyword evidence="1" id="KW-0614">Plasmid</keyword>
<evidence type="ECO:0000313" key="2">
    <source>
        <dbReference type="Proteomes" id="UP000241074"/>
    </source>
</evidence>
<dbReference type="AlphaFoldDB" id="A0A2P1PZJ8"/>